<feature type="modified residue" description="4-aspartylphosphate" evidence="6">
    <location>
        <position position="777"/>
    </location>
</feature>
<dbReference type="Gene3D" id="1.10.287.130">
    <property type="match status" value="1"/>
</dbReference>
<dbReference type="CDD" id="cd00130">
    <property type="entry name" value="PAS"/>
    <property type="match status" value="1"/>
</dbReference>
<dbReference type="InterPro" id="IPR005467">
    <property type="entry name" value="His_kinase_dom"/>
</dbReference>
<dbReference type="OrthoDB" id="43115at2759"/>
<dbReference type="PROSITE" id="PS50110">
    <property type="entry name" value="RESPONSE_REGULATORY"/>
    <property type="match status" value="1"/>
</dbReference>
<feature type="transmembrane region" description="Helical" evidence="8">
    <location>
        <begin position="221"/>
        <end position="242"/>
    </location>
</feature>
<evidence type="ECO:0000313" key="12">
    <source>
        <dbReference type="EMBL" id="CAB9511861.1"/>
    </source>
</evidence>
<dbReference type="EC" id="2.7.13.3" evidence="2"/>
<proteinExistence type="predicted"/>
<dbReference type="Gene3D" id="3.30.565.10">
    <property type="entry name" value="Histidine kinase-like ATPase, C-terminal domain"/>
    <property type="match status" value="1"/>
</dbReference>
<dbReference type="SMART" id="SM00388">
    <property type="entry name" value="HisKA"/>
    <property type="match status" value="1"/>
</dbReference>
<feature type="transmembrane region" description="Helical" evidence="8">
    <location>
        <begin position="136"/>
        <end position="156"/>
    </location>
</feature>
<dbReference type="SMART" id="SM00387">
    <property type="entry name" value="HATPase_c"/>
    <property type="match status" value="1"/>
</dbReference>
<comment type="catalytic activity">
    <reaction evidence="1">
        <text>ATP + protein L-histidine = ADP + protein N-phospho-L-histidine.</text>
        <dbReference type="EC" id="2.7.13.3"/>
    </reaction>
</comment>
<reference evidence="12" key="1">
    <citation type="submission" date="2020-06" db="EMBL/GenBank/DDBJ databases">
        <authorList>
            <consortium name="Plant Systems Biology data submission"/>
        </authorList>
    </citation>
    <scope>NUCLEOTIDE SEQUENCE</scope>
    <source>
        <strain evidence="12">D6</strain>
    </source>
</reference>
<dbReference type="Gene3D" id="3.40.50.2300">
    <property type="match status" value="1"/>
</dbReference>
<dbReference type="InterPro" id="IPR003661">
    <property type="entry name" value="HisK_dim/P_dom"/>
</dbReference>
<dbReference type="InterPro" id="IPR011006">
    <property type="entry name" value="CheY-like_superfamily"/>
</dbReference>
<evidence type="ECO:0000259" key="9">
    <source>
        <dbReference type="PROSITE" id="PS50109"/>
    </source>
</evidence>
<evidence type="ECO:0000256" key="4">
    <source>
        <dbReference type="ARBA" id="ARBA00022679"/>
    </source>
</evidence>
<dbReference type="CDD" id="cd00082">
    <property type="entry name" value="HisKA"/>
    <property type="match status" value="1"/>
</dbReference>
<feature type="transmembrane region" description="Helical" evidence="8">
    <location>
        <begin position="7"/>
        <end position="26"/>
    </location>
</feature>
<feature type="compositionally biased region" description="Basic and acidic residues" evidence="7">
    <location>
        <begin position="688"/>
        <end position="698"/>
    </location>
</feature>
<dbReference type="SUPFAM" id="SSF55785">
    <property type="entry name" value="PYP-like sensor domain (PAS domain)"/>
    <property type="match status" value="1"/>
</dbReference>
<keyword evidence="8" id="KW-0472">Membrane</keyword>
<dbReference type="PANTHER" id="PTHR43047">
    <property type="entry name" value="TWO-COMPONENT HISTIDINE PROTEIN KINASE"/>
    <property type="match status" value="1"/>
</dbReference>
<dbReference type="InterPro" id="IPR003594">
    <property type="entry name" value="HATPase_dom"/>
</dbReference>
<dbReference type="AlphaFoldDB" id="A0A9N8E3H1"/>
<dbReference type="Pfam" id="PF02518">
    <property type="entry name" value="HATPase_c"/>
    <property type="match status" value="1"/>
</dbReference>
<evidence type="ECO:0000256" key="7">
    <source>
        <dbReference type="SAM" id="MobiDB-lite"/>
    </source>
</evidence>
<keyword evidence="4" id="KW-0808">Transferase</keyword>
<dbReference type="InterPro" id="IPR004358">
    <property type="entry name" value="Sig_transdc_His_kin-like_C"/>
</dbReference>
<evidence type="ECO:0000259" key="10">
    <source>
        <dbReference type="PROSITE" id="PS50110"/>
    </source>
</evidence>
<dbReference type="InterPro" id="IPR001789">
    <property type="entry name" value="Sig_transdc_resp-reg_receiver"/>
</dbReference>
<evidence type="ECO:0000313" key="13">
    <source>
        <dbReference type="Proteomes" id="UP001153069"/>
    </source>
</evidence>
<dbReference type="PRINTS" id="PR00344">
    <property type="entry name" value="BCTRLSENSOR"/>
</dbReference>
<feature type="domain" description="Response regulatory" evidence="10">
    <location>
        <begin position="726"/>
        <end position="846"/>
    </location>
</feature>
<dbReference type="EMBL" id="CAICTM010000506">
    <property type="protein sequence ID" value="CAB9511861.1"/>
    <property type="molecule type" value="Genomic_DNA"/>
</dbReference>
<evidence type="ECO:0000256" key="3">
    <source>
        <dbReference type="ARBA" id="ARBA00022553"/>
    </source>
</evidence>
<keyword evidence="8" id="KW-0812">Transmembrane</keyword>
<evidence type="ECO:0000259" key="11">
    <source>
        <dbReference type="PROSITE" id="PS50112"/>
    </source>
</evidence>
<feature type="transmembrane region" description="Helical" evidence="8">
    <location>
        <begin position="91"/>
        <end position="124"/>
    </location>
</feature>
<dbReference type="Pfam" id="PF00072">
    <property type="entry name" value="Response_reg"/>
    <property type="match status" value="1"/>
</dbReference>
<dbReference type="SUPFAM" id="SSF47384">
    <property type="entry name" value="Homodimeric domain of signal transducing histidine kinase"/>
    <property type="match status" value="1"/>
</dbReference>
<dbReference type="GO" id="GO:0000155">
    <property type="term" value="F:phosphorelay sensor kinase activity"/>
    <property type="evidence" value="ECO:0007669"/>
    <property type="project" value="InterPro"/>
</dbReference>
<accession>A0A9N8E3H1</accession>
<dbReference type="NCBIfam" id="TIGR00229">
    <property type="entry name" value="sensory_box"/>
    <property type="match status" value="1"/>
</dbReference>
<dbReference type="Proteomes" id="UP001153069">
    <property type="component" value="Unassembled WGS sequence"/>
</dbReference>
<dbReference type="PROSITE" id="PS50109">
    <property type="entry name" value="HIS_KIN"/>
    <property type="match status" value="1"/>
</dbReference>
<keyword evidence="8" id="KW-1133">Transmembrane helix</keyword>
<evidence type="ECO:0000256" key="2">
    <source>
        <dbReference type="ARBA" id="ARBA00012438"/>
    </source>
</evidence>
<keyword evidence="13" id="KW-1185">Reference proteome</keyword>
<evidence type="ECO:0000256" key="5">
    <source>
        <dbReference type="ARBA" id="ARBA00022777"/>
    </source>
</evidence>
<feature type="region of interest" description="Disordered" evidence="7">
    <location>
        <begin position="675"/>
        <end position="701"/>
    </location>
</feature>
<dbReference type="InterPro" id="IPR000014">
    <property type="entry name" value="PAS"/>
</dbReference>
<sequence>MPNIYKAGDFVAAATFTTLCFALVIPECDDRPSYFVAAVHLVAGAVGFCSCFSDSMIMTIATTICNAATICSMNVLNVPRYDDSPLIPMMIWLYVMLNANLGLPFRVTAGLSIFLFLTGVFAACMKPEEVNLDKPLAFRTIGAATFLHILVHWLVLSSSSCGEGKSSILVNMCPKLNPELLTMHGARLVLGGVFVHNLLADVATIEAEALLLGDSAVGMNIAFLAVKAGFVFAVGLAAIGAFRKNIDMNEKLETLVQQRTSQLQQQDRSLNMFGRALQASETAIAITDSTQNIIWLNPALVKLSGMKEKDLEHRSILDVLSLSLDDRQKLSGAFRTNSRDPIMLKVGLHTVVTAELTSLSADQQQSTPDHFVVALKDITEAQALERAQVAAEKDALMAKVMKESMETLTHELRTPLQGIMGVCSMLRCDASFQLPDQAMDSLDLIMASSSLLLVLINNLLDIRKIDSHMMDKFQLSPTSSKSPLQDSADFCRPLAKISGVEIDIQHKGTEHAVVMANDLRLQQVLINLISNGIKYTPSGSTIRIESRTSTLGETRALAKAALACGRDQSNEFFCSESNSRNDDVRVLVVSVVDAGLGIAPGQEKRMFRKFAQLDSKQQNVLAETGQPGGTGLGLNLCQKFVHLMKGDIWVDNNTDGPGSAFSFYLPLVSNEDPAANRNGTKAVPHQQRPRECSDRKESQVSTSLTAKTTQAPKATPIVHNLTSGLRILVVDDILINRKVLSRMFRQIGVKSVETAESGEEALKRFEDQEVFDIVISDLQMPPGMSGLEFSVALHKMDHLRRHPVVIGLTADTSPDLHERCIASGMVDVIHKPVTVGDLTEYFGRLLQPPKSTNTAAPLPLPTRAPLEQIRSGVWARNGVGSETGSPRQLPQCRACGAA</sequence>
<organism evidence="12 13">
    <name type="scientific">Seminavis robusta</name>
    <dbReference type="NCBI Taxonomy" id="568900"/>
    <lineage>
        <taxon>Eukaryota</taxon>
        <taxon>Sar</taxon>
        <taxon>Stramenopiles</taxon>
        <taxon>Ochrophyta</taxon>
        <taxon>Bacillariophyta</taxon>
        <taxon>Bacillariophyceae</taxon>
        <taxon>Bacillariophycidae</taxon>
        <taxon>Naviculales</taxon>
        <taxon>Naviculaceae</taxon>
        <taxon>Seminavis</taxon>
    </lineage>
</organism>
<dbReference type="PROSITE" id="PS50112">
    <property type="entry name" value="PAS"/>
    <property type="match status" value="1"/>
</dbReference>
<feature type="domain" description="PAS" evidence="11">
    <location>
        <begin position="269"/>
        <end position="320"/>
    </location>
</feature>
<evidence type="ECO:0000256" key="6">
    <source>
        <dbReference type="PROSITE-ProRule" id="PRU00169"/>
    </source>
</evidence>
<keyword evidence="5 12" id="KW-0418">Kinase</keyword>
<gene>
    <name evidence="12" type="ORF">SEMRO_507_G156480.1</name>
</gene>
<feature type="transmembrane region" description="Helical" evidence="8">
    <location>
        <begin position="59"/>
        <end position="79"/>
    </location>
</feature>
<dbReference type="InterPro" id="IPR036890">
    <property type="entry name" value="HATPase_C_sf"/>
</dbReference>
<dbReference type="Pfam" id="PF00512">
    <property type="entry name" value="HisKA"/>
    <property type="match status" value="1"/>
</dbReference>
<dbReference type="InterPro" id="IPR036097">
    <property type="entry name" value="HisK_dim/P_sf"/>
</dbReference>
<protein>
    <recommendedName>
        <fullName evidence="2">histidine kinase</fullName>
        <ecNumber evidence="2">2.7.13.3</ecNumber>
    </recommendedName>
</protein>
<dbReference type="SMART" id="SM00448">
    <property type="entry name" value="REC"/>
    <property type="match status" value="1"/>
</dbReference>
<comment type="caution">
    <text evidence="12">The sequence shown here is derived from an EMBL/GenBank/DDBJ whole genome shotgun (WGS) entry which is preliminary data.</text>
</comment>
<dbReference type="SUPFAM" id="SSF55874">
    <property type="entry name" value="ATPase domain of HSP90 chaperone/DNA topoisomerase II/histidine kinase"/>
    <property type="match status" value="1"/>
</dbReference>
<feature type="region of interest" description="Disordered" evidence="7">
    <location>
        <begin position="878"/>
        <end position="898"/>
    </location>
</feature>
<evidence type="ECO:0000256" key="1">
    <source>
        <dbReference type="ARBA" id="ARBA00000085"/>
    </source>
</evidence>
<name>A0A9N8E3H1_9STRA</name>
<feature type="domain" description="Histidine kinase" evidence="9">
    <location>
        <begin position="407"/>
        <end position="669"/>
    </location>
</feature>
<keyword evidence="3 6" id="KW-0597">Phosphoprotein</keyword>
<evidence type="ECO:0000256" key="8">
    <source>
        <dbReference type="SAM" id="Phobius"/>
    </source>
</evidence>
<dbReference type="InterPro" id="IPR035965">
    <property type="entry name" value="PAS-like_dom_sf"/>
</dbReference>
<dbReference type="Gene3D" id="3.30.450.20">
    <property type="entry name" value="PAS domain"/>
    <property type="match status" value="1"/>
</dbReference>
<dbReference type="CDD" id="cd17546">
    <property type="entry name" value="REC_hyHK_CKI1_RcsC-like"/>
    <property type="match status" value="1"/>
</dbReference>
<dbReference type="SUPFAM" id="SSF52172">
    <property type="entry name" value="CheY-like"/>
    <property type="match status" value="1"/>
</dbReference>